<dbReference type="EMBL" id="CP021056">
    <property type="protein sequence ID" value="QXE21446.1"/>
    <property type="molecule type" value="Genomic_DNA"/>
</dbReference>
<gene>
    <name evidence="1" type="ORF">B6N60_00120</name>
</gene>
<dbReference type="KEGG" id="rsin:B6N60_00120"/>
<dbReference type="AlphaFoldDB" id="A0A975T4V7"/>
<dbReference type="Proteomes" id="UP000683511">
    <property type="component" value="Chromosome"/>
</dbReference>
<dbReference type="RefSeq" id="WP_190604840.1">
    <property type="nucleotide sequence ID" value="NZ_CP021056.1"/>
</dbReference>
<name>A0A975T4V7_9NOST</name>
<reference evidence="1" key="1">
    <citation type="submission" date="2017-04" db="EMBL/GenBank/DDBJ databases">
        <title>Genome deletions in a multicellular cyanobacterial endosymbiont for morphological adaptation in marine diatoms.</title>
        <authorList>
            <person name="Wang Y."/>
            <person name="Gao H."/>
            <person name="Li R."/>
            <person name="Xu X."/>
        </authorList>
    </citation>
    <scope>NUCLEOTIDE SEQUENCE</scope>
    <source>
        <strain evidence="1">FACHB 800</strain>
    </source>
</reference>
<accession>A0A975T4V7</accession>
<keyword evidence="2" id="KW-1185">Reference proteome</keyword>
<protein>
    <submittedName>
        <fullName evidence="1">Uncharacterized protein</fullName>
    </submittedName>
</protein>
<proteinExistence type="predicted"/>
<evidence type="ECO:0000313" key="1">
    <source>
        <dbReference type="EMBL" id="QXE21446.1"/>
    </source>
</evidence>
<evidence type="ECO:0000313" key="2">
    <source>
        <dbReference type="Proteomes" id="UP000683511"/>
    </source>
</evidence>
<sequence length="114" mass="13202">MITAEKLVQEFNASIKETHPHIWNLLRHCYVKALNPVWVRHYVADFHYLGIYCPSAIFADVLAEKELMREVAKSLGLTEVICINATSLLHDPLSILKQVHPQLWLELVWIVTQE</sequence>
<organism evidence="1 2">
    <name type="scientific">Richelia sinica FACHB-800</name>
    <dbReference type="NCBI Taxonomy" id="1357546"/>
    <lineage>
        <taxon>Bacteria</taxon>
        <taxon>Bacillati</taxon>
        <taxon>Cyanobacteriota</taxon>
        <taxon>Cyanophyceae</taxon>
        <taxon>Nostocales</taxon>
        <taxon>Nostocaceae</taxon>
        <taxon>Richelia</taxon>
    </lineage>
</organism>